<sequence length="71" mass="7560">MACHHHLGPRGAQKGFPLLGTAWAEMMVYKGAERRGYRAPQTVGQAGAEPGTYGRNGSRGEVDGFMLGVGR</sequence>
<name>A0A402ATT5_9CHLR</name>
<dbReference type="Proteomes" id="UP000287188">
    <property type="component" value="Unassembled WGS sequence"/>
</dbReference>
<feature type="region of interest" description="Disordered" evidence="1">
    <location>
        <begin position="40"/>
        <end position="71"/>
    </location>
</feature>
<dbReference type="AlphaFoldDB" id="A0A402ATT5"/>
<protein>
    <submittedName>
        <fullName evidence="2">Uncharacterized protein</fullName>
    </submittedName>
</protein>
<proteinExistence type="predicted"/>
<comment type="caution">
    <text evidence="2">The sequence shown here is derived from an EMBL/GenBank/DDBJ whole genome shotgun (WGS) entry which is preliminary data.</text>
</comment>
<organism evidence="2 3">
    <name type="scientific">Dictyobacter kobayashii</name>
    <dbReference type="NCBI Taxonomy" id="2014872"/>
    <lineage>
        <taxon>Bacteria</taxon>
        <taxon>Bacillati</taxon>
        <taxon>Chloroflexota</taxon>
        <taxon>Ktedonobacteria</taxon>
        <taxon>Ktedonobacterales</taxon>
        <taxon>Dictyobacteraceae</taxon>
        <taxon>Dictyobacter</taxon>
    </lineage>
</organism>
<dbReference type="EMBL" id="BIFS01000002">
    <property type="protein sequence ID" value="GCE22475.1"/>
    <property type="molecule type" value="Genomic_DNA"/>
</dbReference>
<accession>A0A402ATT5</accession>
<gene>
    <name evidence="2" type="ORF">KDK_62750</name>
</gene>
<keyword evidence="3" id="KW-1185">Reference proteome</keyword>
<evidence type="ECO:0000313" key="3">
    <source>
        <dbReference type="Proteomes" id="UP000287188"/>
    </source>
</evidence>
<evidence type="ECO:0000256" key="1">
    <source>
        <dbReference type="SAM" id="MobiDB-lite"/>
    </source>
</evidence>
<evidence type="ECO:0000313" key="2">
    <source>
        <dbReference type="EMBL" id="GCE22475.1"/>
    </source>
</evidence>
<reference evidence="3" key="1">
    <citation type="submission" date="2018-12" db="EMBL/GenBank/DDBJ databases">
        <title>Tengunoibacter tsumagoiensis gen. nov., sp. nov., Dictyobacter kobayashii sp. nov., D. alpinus sp. nov., and D. joshuensis sp. nov. and description of Dictyobacteraceae fam. nov. within the order Ktedonobacterales isolated from Tengu-no-mugimeshi.</title>
        <authorList>
            <person name="Wang C.M."/>
            <person name="Zheng Y."/>
            <person name="Sakai Y."/>
            <person name="Toyoda A."/>
            <person name="Minakuchi Y."/>
            <person name="Abe K."/>
            <person name="Yokota A."/>
            <person name="Yabe S."/>
        </authorList>
    </citation>
    <scope>NUCLEOTIDE SEQUENCE [LARGE SCALE GENOMIC DNA]</scope>
    <source>
        <strain evidence="3">Uno11</strain>
    </source>
</reference>